<evidence type="ECO:0000259" key="12">
    <source>
        <dbReference type="Pfam" id="PF23539"/>
    </source>
</evidence>
<evidence type="ECO:0000259" key="10">
    <source>
        <dbReference type="Pfam" id="PF02518"/>
    </source>
</evidence>
<dbReference type="OrthoDB" id="227596at2"/>
<feature type="domain" description="Signal transduction histidine kinase subgroup 3 dimerisation and phosphoacceptor" evidence="11">
    <location>
        <begin position="189"/>
        <end position="254"/>
    </location>
</feature>
<dbReference type="SUPFAM" id="SSF55874">
    <property type="entry name" value="ATPase domain of HSP90 chaperone/DNA topoisomerase II/histidine kinase"/>
    <property type="match status" value="1"/>
</dbReference>
<evidence type="ECO:0000256" key="2">
    <source>
        <dbReference type="ARBA" id="ARBA00012438"/>
    </source>
</evidence>
<organism evidence="13 14">
    <name type="scientific">Kitasatospora viridis</name>
    <dbReference type="NCBI Taxonomy" id="281105"/>
    <lineage>
        <taxon>Bacteria</taxon>
        <taxon>Bacillati</taxon>
        <taxon>Actinomycetota</taxon>
        <taxon>Actinomycetes</taxon>
        <taxon>Kitasatosporales</taxon>
        <taxon>Streptomycetaceae</taxon>
        <taxon>Kitasatospora</taxon>
    </lineage>
</organism>
<keyword evidence="3" id="KW-0597">Phosphoprotein</keyword>
<dbReference type="CDD" id="cd16917">
    <property type="entry name" value="HATPase_UhpB-NarQ-NarX-like"/>
    <property type="match status" value="1"/>
</dbReference>
<feature type="transmembrane region" description="Helical" evidence="9">
    <location>
        <begin position="112"/>
        <end position="132"/>
    </location>
</feature>
<evidence type="ECO:0000256" key="9">
    <source>
        <dbReference type="SAM" id="Phobius"/>
    </source>
</evidence>
<evidence type="ECO:0000313" key="13">
    <source>
        <dbReference type="EMBL" id="TWF91435.1"/>
    </source>
</evidence>
<dbReference type="PANTHER" id="PTHR24421">
    <property type="entry name" value="NITRATE/NITRITE SENSOR PROTEIN NARX-RELATED"/>
    <property type="match status" value="1"/>
</dbReference>
<dbReference type="Proteomes" id="UP000317940">
    <property type="component" value="Unassembled WGS sequence"/>
</dbReference>
<keyword evidence="9" id="KW-1133">Transmembrane helix</keyword>
<evidence type="ECO:0000256" key="5">
    <source>
        <dbReference type="ARBA" id="ARBA00022741"/>
    </source>
</evidence>
<dbReference type="InterPro" id="IPR011712">
    <property type="entry name" value="Sig_transdc_His_kin_sub3_dim/P"/>
</dbReference>
<dbReference type="GO" id="GO:0000155">
    <property type="term" value="F:phosphorelay sensor kinase activity"/>
    <property type="evidence" value="ECO:0007669"/>
    <property type="project" value="InterPro"/>
</dbReference>
<keyword evidence="7" id="KW-0067">ATP-binding</keyword>
<name>A0A561TWE5_9ACTN</name>
<evidence type="ECO:0000313" key="14">
    <source>
        <dbReference type="Proteomes" id="UP000317940"/>
    </source>
</evidence>
<dbReference type="EMBL" id="VIWT01000002">
    <property type="protein sequence ID" value="TWF91435.1"/>
    <property type="molecule type" value="Genomic_DNA"/>
</dbReference>
<feature type="transmembrane region" description="Helical" evidence="9">
    <location>
        <begin position="144"/>
        <end position="164"/>
    </location>
</feature>
<accession>A0A561TWE5</accession>
<dbReference type="InterPro" id="IPR055558">
    <property type="entry name" value="DUF7134"/>
</dbReference>
<evidence type="ECO:0000256" key="1">
    <source>
        <dbReference type="ARBA" id="ARBA00000085"/>
    </source>
</evidence>
<feature type="transmembrane region" description="Helical" evidence="9">
    <location>
        <begin position="67"/>
        <end position="100"/>
    </location>
</feature>
<feature type="domain" description="Histidine kinase/HSP90-like ATPase" evidence="10">
    <location>
        <begin position="304"/>
        <end position="391"/>
    </location>
</feature>
<feature type="transmembrane region" description="Helical" evidence="9">
    <location>
        <begin position="43"/>
        <end position="61"/>
    </location>
</feature>
<evidence type="ECO:0000256" key="7">
    <source>
        <dbReference type="ARBA" id="ARBA00022840"/>
    </source>
</evidence>
<evidence type="ECO:0000256" key="8">
    <source>
        <dbReference type="ARBA" id="ARBA00023012"/>
    </source>
</evidence>
<sequence length="404" mass="42504">MPTHWQRYLRDHPRAVDTALALLIFANAFPGSMLRNPGTAARAAWWPGVIVTGIACVALLWRRSRPLLTVVVTTVCAVPVVVLGYLLSPLLLAPVMLALYSLAARARPRTTYAVTLATVALLVGTALLAGPTGGSVELKTVGPAAWLLLAVAIGTATRLNAAYLEAVEARAEHAERTREEEARHRVSEERMRIARELHDVVAHHLALANAQANTVAHLIRSHPDQAGKIATELSGTTSSALRELKATVGLLRQGDAPDVPLEPAPGLAQLPALAASYRSAGLAVTIATEGQPRDLSPGMDLTTFRIVQEALTNVNKHADVETARVRLCYTRDRLIITVTDDGSATSGSAPGSAPGYGLIGMRERALSLGGSLRAGHRPGGGFEVVADLPIDPGNPGNPAEGSTS</sequence>
<feature type="domain" description="DUF7134" evidence="12">
    <location>
        <begin position="7"/>
        <end position="153"/>
    </location>
</feature>
<comment type="caution">
    <text evidence="13">The sequence shown here is derived from an EMBL/GenBank/DDBJ whole genome shotgun (WGS) entry which is preliminary data.</text>
</comment>
<evidence type="ECO:0000259" key="11">
    <source>
        <dbReference type="Pfam" id="PF07730"/>
    </source>
</evidence>
<dbReference type="RefSeq" id="WP_145909030.1">
    <property type="nucleotide sequence ID" value="NZ_BAAAMZ010000010.1"/>
</dbReference>
<dbReference type="GO" id="GO:0005524">
    <property type="term" value="F:ATP binding"/>
    <property type="evidence" value="ECO:0007669"/>
    <property type="project" value="UniProtKB-KW"/>
</dbReference>
<dbReference type="Pfam" id="PF02518">
    <property type="entry name" value="HATPase_c"/>
    <property type="match status" value="1"/>
</dbReference>
<keyword evidence="5" id="KW-0547">Nucleotide-binding</keyword>
<dbReference type="GO" id="GO:0016020">
    <property type="term" value="C:membrane"/>
    <property type="evidence" value="ECO:0007669"/>
    <property type="project" value="InterPro"/>
</dbReference>
<gene>
    <name evidence="13" type="ORF">FHX73_12550</name>
</gene>
<keyword evidence="14" id="KW-1185">Reference proteome</keyword>
<evidence type="ECO:0000256" key="4">
    <source>
        <dbReference type="ARBA" id="ARBA00022679"/>
    </source>
</evidence>
<proteinExistence type="predicted"/>
<evidence type="ECO:0000256" key="6">
    <source>
        <dbReference type="ARBA" id="ARBA00022777"/>
    </source>
</evidence>
<dbReference type="PANTHER" id="PTHR24421:SF10">
    <property type="entry name" value="NITRATE_NITRITE SENSOR PROTEIN NARQ"/>
    <property type="match status" value="1"/>
</dbReference>
<keyword evidence="9" id="KW-0472">Membrane</keyword>
<dbReference type="InterPro" id="IPR036890">
    <property type="entry name" value="HATPase_C_sf"/>
</dbReference>
<evidence type="ECO:0000256" key="3">
    <source>
        <dbReference type="ARBA" id="ARBA00022553"/>
    </source>
</evidence>
<keyword evidence="8" id="KW-0902">Two-component regulatory system</keyword>
<dbReference type="Gene3D" id="3.30.565.10">
    <property type="entry name" value="Histidine kinase-like ATPase, C-terminal domain"/>
    <property type="match status" value="1"/>
</dbReference>
<keyword evidence="6 13" id="KW-0418">Kinase</keyword>
<dbReference type="Pfam" id="PF07730">
    <property type="entry name" value="HisKA_3"/>
    <property type="match status" value="1"/>
</dbReference>
<protein>
    <recommendedName>
        <fullName evidence="2">histidine kinase</fullName>
        <ecNumber evidence="2">2.7.13.3</ecNumber>
    </recommendedName>
</protein>
<comment type="catalytic activity">
    <reaction evidence="1">
        <text>ATP + protein L-histidine = ADP + protein N-phospho-L-histidine.</text>
        <dbReference type="EC" id="2.7.13.3"/>
    </reaction>
</comment>
<dbReference type="InterPro" id="IPR050482">
    <property type="entry name" value="Sensor_HK_TwoCompSys"/>
</dbReference>
<reference evidence="13 14" key="1">
    <citation type="submission" date="2019-06" db="EMBL/GenBank/DDBJ databases">
        <title>Sequencing the genomes of 1000 actinobacteria strains.</title>
        <authorList>
            <person name="Klenk H.-P."/>
        </authorList>
    </citation>
    <scope>NUCLEOTIDE SEQUENCE [LARGE SCALE GENOMIC DNA]</scope>
    <source>
        <strain evidence="13 14">DSM 44826</strain>
    </source>
</reference>
<keyword evidence="9" id="KW-0812">Transmembrane</keyword>
<dbReference type="Pfam" id="PF23539">
    <property type="entry name" value="DUF7134"/>
    <property type="match status" value="1"/>
</dbReference>
<dbReference type="InterPro" id="IPR003594">
    <property type="entry name" value="HATPase_dom"/>
</dbReference>
<keyword evidence="4" id="KW-0808">Transferase</keyword>
<dbReference type="EC" id="2.7.13.3" evidence="2"/>
<dbReference type="AlphaFoldDB" id="A0A561TWE5"/>
<dbReference type="GO" id="GO:0046983">
    <property type="term" value="F:protein dimerization activity"/>
    <property type="evidence" value="ECO:0007669"/>
    <property type="project" value="InterPro"/>
</dbReference>
<dbReference type="Gene3D" id="1.20.5.1930">
    <property type="match status" value="1"/>
</dbReference>